<keyword evidence="4" id="KW-0804">Transcription</keyword>
<protein>
    <submittedName>
        <fullName evidence="6">Transcriptional regulator</fullName>
    </submittedName>
</protein>
<dbReference type="EMBL" id="LYPB01000065">
    <property type="protein sequence ID" value="OAS18388.1"/>
    <property type="molecule type" value="Genomic_DNA"/>
</dbReference>
<accession>A0A198ABP2</accession>
<gene>
    <name evidence="6" type="ORF">A8708_00175</name>
</gene>
<dbReference type="Pfam" id="PF13411">
    <property type="entry name" value="MerR_1"/>
    <property type="match status" value="1"/>
</dbReference>
<dbReference type="OrthoDB" id="465705at2"/>
<dbReference type="PANTHER" id="PTHR30204">
    <property type="entry name" value="REDOX-CYCLING DRUG-SENSING TRANSCRIPTIONAL ACTIVATOR SOXR"/>
    <property type="match status" value="1"/>
</dbReference>
<dbReference type="Gene3D" id="1.10.1660.10">
    <property type="match status" value="1"/>
</dbReference>
<dbReference type="SUPFAM" id="SSF53335">
    <property type="entry name" value="S-adenosyl-L-methionine-dependent methyltransferases"/>
    <property type="match status" value="1"/>
</dbReference>
<dbReference type="STRING" id="1850517.A8708_00175"/>
<dbReference type="Gene3D" id="3.40.50.150">
    <property type="entry name" value="Vaccinia Virus protein VP39"/>
    <property type="match status" value="1"/>
</dbReference>
<keyword evidence="1" id="KW-0678">Repressor</keyword>
<evidence type="ECO:0000256" key="1">
    <source>
        <dbReference type="ARBA" id="ARBA00022491"/>
    </source>
</evidence>
<dbReference type="SMART" id="SM00422">
    <property type="entry name" value="HTH_MERR"/>
    <property type="match status" value="1"/>
</dbReference>
<dbReference type="CDD" id="cd02440">
    <property type="entry name" value="AdoMet_MTases"/>
    <property type="match status" value="1"/>
</dbReference>
<dbReference type="InterPro" id="IPR009061">
    <property type="entry name" value="DNA-bd_dom_put_sf"/>
</dbReference>
<dbReference type="InterPro" id="IPR013216">
    <property type="entry name" value="Methyltransf_11"/>
</dbReference>
<evidence type="ECO:0000313" key="6">
    <source>
        <dbReference type="EMBL" id="OAS18388.1"/>
    </source>
</evidence>
<dbReference type="GO" id="GO:0003700">
    <property type="term" value="F:DNA-binding transcription factor activity"/>
    <property type="evidence" value="ECO:0007669"/>
    <property type="project" value="InterPro"/>
</dbReference>
<keyword evidence="7" id="KW-1185">Reference proteome</keyword>
<dbReference type="Proteomes" id="UP000078454">
    <property type="component" value="Unassembled WGS sequence"/>
</dbReference>
<dbReference type="RefSeq" id="WP_068664412.1">
    <property type="nucleotide sequence ID" value="NZ_LYPB01000065.1"/>
</dbReference>
<dbReference type="Pfam" id="PF08241">
    <property type="entry name" value="Methyltransf_11"/>
    <property type="match status" value="1"/>
</dbReference>
<dbReference type="InterPro" id="IPR029063">
    <property type="entry name" value="SAM-dependent_MTases_sf"/>
</dbReference>
<name>A0A198ABP2_9BACL</name>
<dbReference type="PANTHER" id="PTHR30204:SF69">
    <property type="entry name" value="MERR-FAMILY TRANSCRIPTIONAL REGULATOR"/>
    <property type="match status" value="1"/>
</dbReference>
<comment type="caution">
    <text evidence="6">The sequence shown here is derived from an EMBL/GenBank/DDBJ whole genome shotgun (WGS) entry which is preliminary data.</text>
</comment>
<reference evidence="6 7" key="1">
    <citation type="submission" date="2016-05" db="EMBL/GenBank/DDBJ databases">
        <title>Paenibacillus sp. 1ZS3-15 nov., isolated from the rhizosphere soil.</title>
        <authorList>
            <person name="Zhang X.X."/>
            <person name="Zhang J."/>
        </authorList>
    </citation>
    <scope>NUCLEOTIDE SEQUENCE [LARGE SCALE GENOMIC DNA]</scope>
    <source>
        <strain evidence="6 7">1ZS3-15</strain>
    </source>
</reference>
<dbReference type="GO" id="GO:0003677">
    <property type="term" value="F:DNA binding"/>
    <property type="evidence" value="ECO:0007669"/>
    <property type="project" value="UniProtKB-KW"/>
</dbReference>
<dbReference type="InterPro" id="IPR047057">
    <property type="entry name" value="MerR_fam"/>
</dbReference>
<evidence type="ECO:0000256" key="4">
    <source>
        <dbReference type="ARBA" id="ARBA00023163"/>
    </source>
</evidence>
<dbReference type="PROSITE" id="PS50937">
    <property type="entry name" value="HTH_MERR_2"/>
    <property type="match status" value="1"/>
</dbReference>
<dbReference type="CDD" id="cd00592">
    <property type="entry name" value="HTH_MerR-like"/>
    <property type="match status" value="1"/>
</dbReference>
<keyword evidence="3" id="KW-0238">DNA-binding</keyword>
<dbReference type="AlphaFoldDB" id="A0A198ABP2"/>
<proteinExistence type="predicted"/>
<sequence>MQIKDVARKLKISPRAIRFYEDKGLISPSKQETNSYRTFTEEEIWRLQTIISLRESGMSVADIQKALQETDADNKAQLQYYLEIQRSVVYAQWLEFKHIIETTDTMINLLKQNNSVPIDDIFTLAEGSKRLREIRKNWKDTWNFDQQALTHDERVLHNDDEYKGYEEILDLTWQWVKPRVGEKGLDLGTGTGNLAHRFLQNGIHMAGVDQSKEMMKQCQSKHPQMDIKLGNFLAIPYMDNQFDFIVTSFAFHHISNEQQPLALDEMRRVLKSHGRICIADIMFETESAQEQYMNDLLASGRTDLLTTMQEKHYAICPVLLSWFEENGYITKHAKINDLLYIVYAVPIKPL</sequence>
<dbReference type="InterPro" id="IPR000551">
    <property type="entry name" value="MerR-type_HTH_dom"/>
</dbReference>
<dbReference type="SUPFAM" id="SSF46955">
    <property type="entry name" value="Putative DNA-binding domain"/>
    <property type="match status" value="1"/>
</dbReference>
<organism evidence="6 7">
    <name type="scientific">Paenibacillus oryzisoli</name>
    <dbReference type="NCBI Taxonomy" id="1850517"/>
    <lineage>
        <taxon>Bacteria</taxon>
        <taxon>Bacillati</taxon>
        <taxon>Bacillota</taxon>
        <taxon>Bacilli</taxon>
        <taxon>Bacillales</taxon>
        <taxon>Paenibacillaceae</taxon>
        <taxon>Paenibacillus</taxon>
    </lineage>
</organism>
<keyword evidence="2" id="KW-0805">Transcription regulation</keyword>
<evidence type="ECO:0000256" key="2">
    <source>
        <dbReference type="ARBA" id="ARBA00023015"/>
    </source>
</evidence>
<evidence type="ECO:0000313" key="7">
    <source>
        <dbReference type="Proteomes" id="UP000078454"/>
    </source>
</evidence>
<evidence type="ECO:0000256" key="3">
    <source>
        <dbReference type="ARBA" id="ARBA00023125"/>
    </source>
</evidence>
<feature type="domain" description="HTH merR-type" evidence="5">
    <location>
        <begin position="1"/>
        <end position="69"/>
    </location>
</feature>
<evidence type="ECO:0000259" key="5">
    <source>
        <dbReference type="PROSITE" id="PS50937"/>
    </source>
</evidence>